<evidence type="ECO:0000313" key="2">
    <source>
        <dbReference type="EMBL" id="MBN8431461.1"/>
    </source>
</evidence>
<feature type="region of interest" description="Disordered" evidence="1">
    <location>
        <begin position="1"/>
        <end position="33"/>
    </location>
</feature>
<sequence length="89" mass="10245">MSEANIRNNYPEEADKIRGENKKDLKQQRDSKQQLVAKLRAQLKEAREEIKDLERRLQIATSHNATLEGLVESLKKGAARSNVRSFPEK</sequence>
<evidence type="ECO:0000256" key="1">
    <source>
        <dbReference type="SAM" id="MobiDB-lite"/>
    </source>
</evidence>
<gene>
    <name evidence="2" type="ORF">JF535_11415</name>
</gene>
<proteinExistence type="predicted"/>
<name>A0ABS3E829_9GAMM</name>
<protein>
    <submittedName>
        <fullName evidence="2">Uncharacterized protein</fullName>
    </submittedName>
</protein>
<keyword evidence="3" id="KW-1185">Reference proteome</keyword>
<reference evidence="2 3" key="1">
    <citation type="submission" date="2020-12" db="EMBL/GenBank/DDBJ databases">
        <title>Oil enriched cultivation method for isolating marine PHA-producing bacteria.</title>
        <authorList>
            <person name="Zheng W."/>
            <person name="Yu S."/>
            <person name="Huang Y."/>
        </authorList>
    </citation>
    <scope>NUCLEOTIDE SEQUENCE [LARGE SCALE GENOMIC DNA]</scope>
    <source>
        <strain evidence="2 3">SN0-2</strain>
    </source>
</reference>
<dbReference type="RefSeq" id="WP_207002193.1">
    <property type="nucleotide sequence ID" value="NZ_JAEKJR010000002.1"/>
</dbReference>
<accession>A0ABS3E829</accession>
<feature type="compositionally biased region" description="Basic and acidic residues" evidence="1">
    <location>
        <begin position="13"/>
        <end position="32"/>
    </location>
</feature>
<comment type="caution">
    <text evidence="2">The sequence shown here is derived from an EMBL/GenBank/DDBJ whole genome shotgun (WGS) entry which is preliminary data.</text>
</comment>
<dbReference type="EMBL" id="JAEKJR010000002">
    <property type="protein sequence ID" value="MBN8431461.1"/>
    <property type="molecule type" value="Genomic_DNA"/>
</dbReference>
<evidence type="ECO:0000313" key="3">
    <source>
        <dbReference type="Proteomes" id="UP000664293"/>
    </source>
</evidence>
<organism evidence="2 3">
    <name type="scientific">Microbulbifer salipaludis</name>
    <dbReference type="NCBI Taxonomy" id="187980"/>
    <lineage>
        <taxon>Bacteria</taxon>
        <taxon>Pseudomonadati</taxon>
        <taxon>Pseudomonadota</taxon>
        <taxon>Gammaproteobacteria</taxon>
        <taxon>Cellvibrionales</taxon>
        <taxon>Microbulbiferaceae</taxon>
        <taxon>Microbulbifer</taxon>
    </lineage>
</organism>
<dbReference type="Proteomes" id="UP000664293">
    <property type="component" value="Unassembled WGS sequence"/>
</dbReference>